<dbReference type="Gene3D" id="3.30.410.10">
    <property type="entry name" value="Cholesterol Oxidase, domain 2"/>
    <property type="match status" value="1"/>
</dbReference>
<evidence type="ECO:0000256" key="2">
    <source>
        <dbReference type="ARBA" id="ARBA00010790"/>
    </source>
</evidence>
<dbReference type="GO" id="GO:0016995">
    <property type="term" value="F:cholesterol oxidase activity"/>
    <property type="evidence" value="ECO:0007669"/>
    <property type="project" value="UniProtKB-EC"/>
</dbReference>
<evidence type="ECO:0000256" key="4">
    <source>
        <dbReference type="ARBA" id="ARBA00022630"/>
    </source>
</evidence>
<keyword evidence="21" id="KW-1185">Reference proteome</keyword>
<evidence type="ECO:0000256" key="9">
    <source>
        <dbReference type="ARBA" id="ARBA00023221"/>
    </source>
</evidence>
<keyword evidence="4" id="KW-0285">Flavoprotein</keyword>
<organism evidence="20 21">
    <name type="scientific">Gemmatirosa kalamazoonensis</name>
    <dbReference type="NCBI Taxonomy" id="861299"/>
    <lineage>
        <taxon>Bacteria</taxon>
        <taxon>Pseudomonadati</taxon>
        <taxon>Gemmatimonadota</taxon>
        <taxon>Gemmatimonadia</taxon>
        <taxon>Gemmatimonadales</taxon>
        <taxon>Gemmatimonadaceae</taxon>
        <taxon>Gemmatirosa</taxon>
    </lineage>
</organism>
<evidence type="ECO:0000256" key="12">
    <source>
        <dbReference type="ARBA" id="ARBA00049645"/>
    </source>
</evidence>
<evidence type="ECO:0000313" key="20">
    <source>
        <dbReference type="EMBL" id="AHG91818.1"/>
    </source>
</evidence>
<dbReference type="InterPro" id="IPR036188">
    <property type="entry name" value="FAD/NAD-bd_sf"/>
</dbReference>
<evidence type="ECO:0000256" key="15">
    <source>
        <dbReference type="ARBA" id="ARBA00049778"/>
    </source>
</evidence>
<dbReference type="PATRIC" id="fig|861299.3.peg.4339"/>
<dbReference type="OrthoDB" id="337582at2"/>
<evidence type="ECO:0000259" key="18">
    <source>
        <dbReference type="Pfam" id="PF01266"/>
    </source>
</evidence>
<feature type="domain" description="Glucose-methanol-choline oxidoreductase C-terminal" evidence="19">
    <location>
        <begin position="484"/>
        <end position="558"/>
    </location>
</feature>
<dbReference type="AlphaFoldDB" id="W0RQK1"/>
<proteinExistence type="inferred from homology"/>
<comment type="cofactor">
    <cofactor evidence="1">
        <name>FAD</name>
        <dbReference type="ChEBI" id="CHEBI:57692"/>
    </cofactor>
</comment>
<evidence type="ECO:0000256" key="6">
    <source>
        <dbReference type="ARBA" id="ARBA00023002"/>
    </source>
</evidence>
<evidence type="ECO:0000256" key="13">
    <source>
        <dbReference type="ARBA" id="ARBA00049723"/>
    </source>
</evidence>
<dbReference type="Pfam" id="PF01266">
    <property type="entry name" value="DAO"/>
    <property type="match status" value="1"/>
</dbReference>
<dbReference type="PANTHER" id="PTHR47470:SF1">
    <property type="entry name" value="FAD-DEPENDENT OXIDOREDUCTASE 2 FAD BINDING DOMAIN-CONTAINING PROTEIN"/>
    <property type="match status" value="1"/>
</dbReference>
<evidence type="ECO:0000256" key="8">
    <source>
        <dbReference type="ARBA" id="ARBA00023166"/>
    </source>
</evidence>
<evidence type="ECO:0000256" key="1">
    <source>
        <dbReference type="ARBA" id="ARBA00001974"/>
    </source>
</evidence>
<dbReference type="EC" id="5.3.3.1" evidence="11"/>
<evidence type="ECO:0000256" key="11">
    <source>
        <dbReference type="ARBA" id="ARBA00038856"/>
    </source>
</evidence>
<dbReference type="InterPro" id="IPR007867">
    <property type="entry name" value="GMC_OxRtase_C"/>
</dbReference>
<gene>
    <name evidence="20" type="ORF">J421_4281</name>
</gene>
<keyword evidence="5" id="KW-0274">FAD</keyword>
<evidence type="ECO:0000256" key="7">
    <source>
        <dbReference type="ARBA" id="ARBA00023098"/>
    </source>
</evidence>
<dbReference type="RefSeq" id="WP_025413253.1">
    <property type="nucleotide sequence ID" value="NZ_CP007128.1"/>
</dbReference>
<dbReference type="GO" id="GO:0008203">
    <property type="term" value="P:cholesterol metabolic process"/>
    <property type="evidence" value="ECO:0007669"/>
    <property type="project" value="UniProtKB-KW"/>
</dbReference>
<evidence type="ECO:0000313" key="21">
    <source>
        <dbReference type="Proteomes" id="UP000019151"/>
    </source>
</evidence>
<keyword evidence="3" id="KW-0153">Cholesterol metabolism</keyword>
<sequence length="591" mass="64677">MTLSTDTHFDVVIVGSGFGGSVMAYRLAEAGLRVCVLERGKAYPPGSFPRTPAGFAKNFWDPSEGLYGLYDVWSFRGVESLVSSGLGGGSLIYANVLLRKDEKWFVDDDPQGHYPGGYRKWPVDRAALDEHYDRVERMMNAMPYPFGEAPYRDTPKTRAMFEAAKAMGRANDWLLPRLAITFARDGAPPSPGELVDDGSHNLHGKARVTCQLCGECDAGCNYGSKNTLDHNYLSRAVEQGADVRTLAEVKRITPYARGGYEIQYVRHDTSAPRVEDQPRLTLTADRVVLAAGTYGSTYLLLRNRHALPALSPALGTRFCGNGDLLTFAFDCHEERDGKRVPRAMEPSYGPVITSALRVGDTLDGDGAAGRGFYVEDAGVPAFMAVMLQMTAMGDSARRGLRFAWHQLQRVFHAGADTELGGELAGMLGPGTRSSTTIPLLGMGRDVPDGRMWLDEKGWLENDWSTDASWRYFTRVREVMKQMADSWGAEHFQDDPLWYLRRVITVHPLGGCPMGVSKDEGVVDPYGEVYGHDGLYVADGSIMPGPVGANPSLTIAALADRFADRIVDRARRPRAESVSAPAAEPTAARTTT</sequence>
<dbReference type="InterPro" id="IPR052542">
    <property type="entry name" value="Cholesterol_Oxidase"/>
</dbReference>
<dbReference type="KEGG" id="gba:J421_4281"/>
<dbReference type="GO" id="GO:0004769">
    <property type="term" value="F:steroid Delta-isomerase activity"/>
    <property type="evidence" value="ECO:0007669"/>
    <property type="project" value="UniProtKB-EC"/>
</dbReference>
<feature type="domain" description="FAD dependent oxidoreductase" evidence="18">
    <location>
        <begin position="10"/>
        <end position="43"/>
    </location>
</feature>
<dbReference type="InterPro" id="IPR006076">
    <property type="entry name" value="FAD-dep_OxRdtase"/>
</dbReference>
<dbReference type="Gene3D" id="3.50.50.60">
    <property type="entry name" value="FAD/NAD(P)-binding domain"/>
    <property type="match status" value="3"/>
</dbReference>
<dbReference type="STRING" id="861299.J421_4281"/>
<evidence type="ECO:0000259" key="17">
    <source>
        <dbReference type="Pfam" id="PF00732"/>
    </source>
</evidence>
<comment type="similarity">
    <text evidence="2">Belongs to the GMC oxidoreductase family.</text>
</comment>
<dbReference type="Pfam" id="PF05199">
    <property type="entry name" value="GMC_oxred_C"/>
    <property type="match status" value="1"/>
</dbReference>
<dbReference type="EMBL" id="CP007128">
    <property type="protein sequence ID" value="AHG91818.1"/>
    <property type="molecule type" value="Genomic_DNA"/>
</dbReference>
<keyword evidence="8" id="KW-1207">Sterol metabolism</keyword>
<dbReference type="InterPro" id="IPR000172">
    <property type="entry name" value="GMC_OxRdtase_N"/>
</dbReference>
<dbReference type="PRINTS" id="PR00411">
    <property type="entry name" value="PNDRDTASEI"/>
</dbReference>
<feature type="region of interest" description="Disordered" evidence="16">
    <location>
        <begin position="572"/>
        <end position="591"/>
    </location>
</feature>
<dbReference type="HOGENOM" id="CLU_002483_2_0_0"/>
<reference evidence="20 21" key="1">
    <citation type="journal article" date="2014" name="Genome Announc.">
        <title>Genome Sequence and Methylome of Soil Bacterium Gemmatirosa kalamazoonensis KBS708T, a Member of the Rarely Cultivated Gemmatimonadetes Phylum.</title>
        <authorList>
            <person name="Debruyn J.M."/>
            <person name="Radosevich M."/>
            <person name="Wommack K.E."/>
            <person name="Polson S.W."/>
            <person name="Hauser L.J."/>
            <person name="Fawaz M.N."/>
            <person name="Korlach J."/>
            <person name="Tsai Y.C."/>
        </authorList>
    </citation>
    <scope>NUCLEOTIDE SEQUENCE [LARGE SCALE GENOMIC DNA]</scope>
    <source>
        <strain evidence="20 21">KBS708</strain>
    </source>
</reference>
<dbReference type="EC" id="1.1.3.6" evidence="13"/>
<feature type="compositionally biased region" description="Low complexity" evidence="16">
    <location>
        <begin position="575"/>
        <end position="591"/>
    </location>
</feature>
<evidence type="ECO:0000256" key="16">
    <source>
        <dbReference type="SAM" id="MobiDB-lite"/>
    </source>
</evidence>
<comment type="pathway">
    <text evidence="12">Steroid metabolism; cholesterol degradation.</text>
</comment>
<evidence type="ECO:0000256" key="5">
    <source>
        <dbReference type="ARBA" id="ARBA00022827"/>
    </source>
</evidence>
<keyword evidence="6" id="KW-0560">Oxidoreductase</keyword>
<evidence type="ECO:0000259" key="19">
    <source>
        <dbReference type="Pfam" id="PF05199"/>
    </source>
</evidence>
<dbReference type="eggNOG" id="COG2303">
    <property type="taxonomic scope" value="Bacteria"/>
</dbReference>
<evidence type="ECO:0000256" key="3">
    <source>
        <dbReference type="ARBA" id="ARBA00022548"/>
    </source>
</evidence>
<dbReference type="SUPFAM" id="SSF51905">
    <property type="entry name" value="FAD/NAD(P)-binding domain"/>
    <property type="match status" value="1"/>
</dbReference>
<evidence type="ECO:0000256" key="10">
    <source>
        <dbReference type="ARBA" id="ARBA00023235"/>
    </source>
</evidence>
<keyword evidence="9" id="KW-0753">Steroid metabolism</keyword>
<dbReference type="PANTHER" id="PTHR47470">
    <property type="entry name" value="CHOLESTEROL OXIDASE"/>
    <property type="match status" value="1"/>
</dbReference>
<name>W0RQK1_9BACT</name>
<keyword evidence="10" id="KW-0413">Isomerase</keyword>
<protein>
    <recommendedName>
        <fullName evidence="14">Cholesterol oxidase</fullName>
        <ecNumber evidence="13">1.1.3.6</ecNumber>
        <ecNumber evidence="11">5.3.3.1</ecNumber>
    </recommendedName>
    <alternativeName>
        <fullName evidence="15">Cholesterol isomerase</fullName>
    </alternativeName>
</protein>
<dbReference type="Proteomes" id="UP000019151">
    <property type="component" value="Chromosome"/>
</dbReference>
<feature type="domain" description="Glucose-methanol-choline oxidoreductase N-terminal" evidence="17">
    <location>
        <begin position="210"/>
        <end position="302"/>
    </location>
</feature>
<dbReference type="Pfam" id="PF00732">
    <property type="entry name" value="GMC_oxred_N"/>
    <property type="match status" value="1"/>
</dbReference>
<dbReference type="InParanoid" id="W0RQK1"/>
<dbReference type="GO" id="GO:0050660">
    <property type="term" value="F:flavin adenine dinucleotide binding"/>
    <property type="evidence" value="ECO:0007669"/>
    <property type="project" value="InterPro"/>
</dbReference>
<accession>W0RQK1</accession>
<keyword evidence="7" id="KW-0443">Lipid metabolism</keyword>
<evidence type="ECO:0000256" key="14">
    <source>
        <dbReference type="ARBA" id="ARBA00049744"/>
    </source>
</evidence>